<dbReference type="AlphaFoldDB" id="A0A166FAW5"/>
<proteinExistence type="predicted"/>
<accession>A0A166FAW5</accession>
<feature type="compositionally biased region" description="Basic and acidic residues" evidence="1">
    <location>
        <begin position="169"/>
        <end position="178"/>
    </location>
</feature>
<keyword evidence="3" id="KW-1185">Reference proteome</keyword>
<evidence type="ECO:0000256" key="1">
    <source>
        <dbReference type="SAM" id="MobiDB-lite"/>
    </source>
</evidence>
<feature type="compositionally biased region" description="Polar residues" evidence="1">
    <location>
        <begin position="227"/>
        <end position="239"/>
    </location>
</feature>
<feature type="compositionally biased region" description="Polar residues" evidence="1">
    <location>
        <begin position="43"/>
        <end position="58"/>
    </location>
</feature>
<evidence type="ECO:0000313" key="3">
    <source>
        <dbReference type="Proteomes" id="UP000076798"/>
    </source>
</evidence>
<feature type="region of interest" description="Disordered" evidence="1">
    <location>
        <begin position="1"/>
        <end position="331"/>
    </location>
</feature>
<feature type="compositionally biased region" description="Basic and acidic residues" evidence="1">
    <location>
        <begin position="191"/>
        <end position="222"/>
    </location>
</feature>
<feature type="compositionally biased region" description="Basic residues" evidence="1">
    <location>
        <begin position="10"/>
        <end position="20"/>
    </location>
</feature>
<feature type="compositionally biased region" description="Polar residues" evidence="1">
    <location>
        <begin position="77"/>
        <end position="86"/>
    </location>
</feature>
<dbReference type="Proteomes" id="UP000076798">
    <property type="component" value="Unassembled WGS sequence"/>
</dbReference>
<organism evidence="2 3">
    <name type="scientific">Sistotremastrum suecicum HHB10207 ss-3</name>
    <dbReference type="NCBI Taxonomy" id="1314776"/>
    <lineage>
        <taxon>Eukaryota</taxon>
        <taxon>Fungi</taxon>
        <taxon>Dikarya</taxon>
        <taxon>Basidiomycota</taxon>
        <taxon>Agaricomycotina</taxon>
        <taxon>Agaricomycetes</taxon>
        <taxon>Sistotremastrales</taxon>
        <taxon>Sistotremastraceae</taxon>
        <taxon>Sistotremastrum</taxon>
    </lineage>
</organism>
<sequence length="331" mass="36101">MVNSENGNKRERKRGSKKKGSPSQQSNTNTMQTPEPTTTTNTHIPQPSSSRGVTSANMGSGEAAPRTSFDSERHTPAPSSTHYSSSEEAEDGSQNGGADRSRRTHSPAYHPYAGASSSRGRPWTANMNPEPIARFGESGFQFIQQGPQPGASESRPRSGSDSRYTSSRPQEDDRDRRKPAQQNGAQPFSRHASDGHDIRRRDSPPPAHTRERSRDMNADQHSHARGHSQSTSASPQNRPRSPPSDEDRTARPRPVQRIGSGTGSSYIPRKPPSSKFGPWAVNTARGIPPGDPRHPSNQGPPQRAPITDTRPREDVKGKGRAIESDDDDDQD</sequence>
<feature type="compositionally biased region" description="Basic and acidic residues" evidence="1">
    <location>
        <begin position="309"/>
        <end position="323"/>
    </location>
</feature>
<evidence type="ECO:0000313" key="2">
    <source>
        <dbReference type="EMBL" id="KZT40459.1"/>
    </source>
</evidence>
<gene>
    <name evidence="2" type="ORF">SISSUDRAFT_1091179</name>
</gene>
<protein>
    <submittedName>
        <fullName evidence="2">Uncharacterized protein</fullName>
    </submittedName>
</protein>
<reference evidence="2 3" key="1">
    <citation type="journal article" date="2016" name="Mol. Biol. Evol.">
        <title>Comparative Genomics of Early-Diverging Mushroom-Forming Fungi Provides Insights into the Origins of Lignocellulose Decay Capabilities.</title>
        <authorList>
            <person name="Nagy L.G."/>
            <person name="Riley R."/>
            <person name="Tritt A."/>
            <person name="Adam C."/>
            <person name="Daum C."/>
            <person name="Floudas D."/>
            <person name="Sun H."/>
            <person name="Yadav J.S."/>
            <person name="Pangilinan J."/>
            <person name="Larsson K.H."/>
            <person name="Matsuura K."/>
            <person name="Barry K."/>
            <person name="Labutti K."/>
            <person name="Kuo R."/>
            <person name="Ohm R.A."/>
            <person name="Bhattacharya S.S."/>
            <person name="Shirouzu T."/>
            <person name="Yoshinaga Y."/>
            <person name="Martin F.M."/>
            <person name="Grigoriev I.V."/>
            <person name="Hibbett D.S."/>
        </authorList>
    </citation>
    <scope>NUCLEOTIDE SEQUENCE [LARGE SCALE GENOMIC DNA]</scope>
    <source>
        <strain evidence="2 3">HHB10207 ss-3</strain>
    </source>
</reference>
<dbReference type="EMBL" id="KV428032">
    <property type="protein sequence ID" value="KZT40459.1"/>
    <property type="molecule type" value="Genomic_DNA"/>
</dbReference>
<feature type="compositionally biased region" description="Low complexity" evidence="1">
    <location>
        <begin position="139"/>
        <end position="150"/>
    </location>
</feature>
<feature type="compositionally biased region" description="Low complexity" evidence="1">
    <location>
        <begin position="21"/>
        <end position="42"/>
    </location>
</feature>
<name>A0A166FAW5_9AGAM</name>